<evidence type="ECO:0000313" key="3">
    <source>
        <dbReference type="Proteomes" id="UP001596957"/>
    </source>
</evidence>
<organism evidence="2 3">
    <name type="scientific">Streptomyces lutosisoli</name>
    <dbReference type="NCBI Taxonomy" id="2665721"/>
    <lineage>
        <taxon>Bacteria</taxon>
        <taxon>Bacillati</taxon>
        <taxon>Actinomycetota</taxon>
        <taxon>Actinomycetes</taxon>
        <taxon>Kitasatosporales</taxon>
        <taxon>Streptomycetaceae</taxon>
        <taxon>Streptomyces</taxon>
    </lineage>
</organism>
<dbReference type="InterPro" id="IPR006311">
    <property type="entry name" value="TAT_signal"/>
</dbReference>
<sequence>MNKGIRMRLMSGAAAAFAAGALVMTAAPAHATSASTSVGLPGGNKISINAWHCGFYVTACDWKASTKMSGTNPRKAQWIQNRALLEAHGISVSITISKNPEATLTMKSRSLGEVRWKNTNANISDTYGQMKPGGATTYVSTKSCGSARVTSAINVSEKCAYAGAA</sequence>
<accession>A0ABW2VFH6</accession>
<gene>
    <name evidence="2" type="ORF">ACFQZP_16465</name>
</gene>
<name>A0ABW2VFH6_9ACTN</name>
<keyword evidence="3" id="KW-1185">Reference proteome</keyword>
<dbReference type="Proteomes" id="UP001596957">
    <property type="component" value="Unassembled WGS sequence"/>
</dbReference>
<protein>
    <submittedName>
        <fullName evidence="2">Uncharacterized protein</fullName>
    </submittedName>
</protein>
<evidence type="ECO:0000256" key="1">
    <source>
        <dbReference type="SAM" id="SignalP"/>
    </source>
</evidence>
<proteinExistence type="predicted"/>
<dbReference type="EMBL" id="JBHTEC010000001">
    <property type="protein sequence ID" value="MFD0283243.1"/>
    <property type="molecule type" value="Genomic_DNA"/>
</dbReference>
<evidence type="ECO:0000313" key="2">
    <source>
        <dbReference type="EMBL" id="MFD0283243.1"/>
    </source>
</evidence>
<comment type="caution">
    <text evidence="2">The sequence shown here is derived from an EMBL/GenBank/DDBJ whole genome shotgun (WGS) entry which is preliminary data.</text>
</comment>
<dbReference type="RefSeq" id="WP_330305581.1">
    <property type="nucleotide sequence ID" value="NZ_JBHTBI010000038.1"/>
</dbReference>
<reference evidence="3" key="1">
    <citation type="journal article" date="2019" name="Int. J. Syst. Evol. Microbiol.">
        <title>The Global Catalogue of Microorganisms (GCM) 10K type strain sequencing project: providing services to taxonomists for standard genome sequencing and annotation.</title>
        <authorList>
            <consortium name="The Broad Institute Genomics Platform"/>
            <consortium name="The Broad Institute Genome Sequencing Center for Infectious Disease"/>
            <person name="Wu L."/>
            <person name="Ma J."/>
        </authorList>
    </citation>
    <scope>NUCLEOTIDE SEQUENCE [LARGE SCALE GENOMIC DNA]</scope>
    <source>
        <strain evidence="3">CGMCC 4.7198</strain>
    </source>
</reference>
<dbReference type="PROSITE" id="PS51318">
    <property type="entry name" value="TAT"/>
    <property type="match status" value="1"/>
</dbReference>
<feature type="signal peptide" evidence="1">
    <location>
        <begin position="1"/>
        <end position="31"/>
    </location>
</feature>
<feature type="chain" id="PRO_5046243229" evidence="1">
    <location>
        <begin position="32"/>
        <end position="165"/>
    </location>
</feature>
<keyword evidence="1" id="KW-0732">Signal</keyword>